<dbReference type="EMBL" id="BTRK01000002">
    <property type="protein sequence ID" value="GMR36590.1"/>
    <property type="molecule type" value="Genomic_DNA"/>
</dbReference>
<feature type="region of interest" description="Disordered" evidence="1">
    <location>
        <begin position="36"/>
        <end position="62"/>
    </location>
</feature>
<reference evidence="3" key="1">
    <citation type="submission" date="2022-10" db="EMBL/GenBank/DDBJ databases">
        <title>Genome assembly of Pristionchus species.</title>
        <authorList>
            <person name="Yoshida K."/>
            <person name="Sommer R.J."/>
        </authorList>
    </citation>
    <scope>NUCLEOTIDE SEQUENCE [LARGE SCALE GENOMIC DNA]</scope>
    <source>
        <strain evidence="3">RS5460</strain>
    </source>
</reference>
<name>A0AAN5CAB0_9BILA</name>
<dbReference type="AlphaFoldDB" id="A0AAN5CAB0"/>
<evidence type="ECO:0000256" key="1">
    <source>
        <dbReference type="SAM" id="MobiDB-lite"/>
    </source>
</evidence>
<keyword evidence="3" id="KW-1185">Reference proteome</keyword>
<evidence type="ECO:0000313" key="2">
    <source>
        <dbReference type="EMBL" id="GMR36590.1"/>
    </source>
</evidence>
<feature type="non-terminal residue" evidence="2">
    <location>
        <position position="233"/>
    </location>
</feature>
<feature type="compositionally biased region" description="Basic and acidic residues" evidence="1">
    <location>
        <begin position="126"/>
        <end position="136"/>
    </location>
</feature>
<accession>A0AAN5CAB0</accession>
<feature type="region of interest" description="Disordered" evidence="1">
    <location>
        <begin position="112"/>
        <end position="143"/>
    </location>
</feature>
<sequence length="233" mass="25783">MTSELGLEVGLFDVVVGSHGRVGDRVIHVAEVEELESGSRDEVTTENVLRESPDRRERHESTTVADNHRLLLDGEERRLEFILTEVATGGEGLDVGGVSGIRNALDRATENGASGVGEVDASSSGGRERSMERHNELGSTSMENESLQLHATSLESIPDKIFRDQRSVRLLEISSELSDRSNSFSTLGLVSQRFELFGREVIALVLEHILRSAVEREEDDHVPEKTREEETHI</sequence>
<comment type="caution">
    <text evidence="2">The sequence shown here is derived from an EMBL/GenBank/DDBJ whole genome shotgun (WGS) entry which is preliminary data.</text>
</comment>
<organism evidence="2 3">
    <name type="scientific">Pristionchus mayeri</name>
    <dbReference type="NCBI Taxonomy" id="1317129"/>
    <lineage>
        <taxon>Eukaryota</taxon>
        <taxon>Metazoa</taxon>
        <taxon>Ecdysozoa</taxon>
        <taxon>Nematoda</taxon>
        <taxon>Chromadorea</taxon>
        <taxon>Rhabditida</taxon>
        <taxon>Rhabditina</taxon>
        <taxon>Diplogasteromorpha</taxon>
        <taxon>Diplogasteroidea</taxon>
        <taxon>Neodiplogasteridae</taxon>
        <taxon>Pristionchus</taxon>
    </lineage>
</organism>
<proteinExistence type="predicted"/>
<gene>
    <name evidence="2" type="ORF">PMAYCL1PPCAC_06785</name>
</gene>
<protein>
    <submittedName>
        <fullName evidence="2">Uncharacterized protein</fullName>
    </submittedName>
</protein>
<evidence type="ECO:0000313" key="3">
    <source>
        <dbReference type="Proteomes" id="UP001328107"/>
    </source>
</evidence>
<dbReference type="Proteomes" id="UP001328107">
    <property type="component" value="Unassembled WGS sequence"/>
</dbReference>